<proteinExistence type="inferred from homology"/>
<reference evidence="14" key="2">
    <citation type="submission" date="2013-01" db="EMBL/GenBank/DDBJ databases">
        <title>The wheat powdery mildew genome reveals unique evolution of an obligate biotroph.</title>
        <authorList>
            <person name="Oberhaensli S."/>
            <person name="Wicker T."/>
            <person name="Keller B."/>
        </authorList>
    </citation>
    <scope>NUCLEOTIDE SEQUENCE</scope>
    <source>
        <strain evidence="14">96224</strain>
    </source>
</reference>
<keyword evidence="3" id="KW-0134">Cell wall</keyword>
<feature type="compositionally biased region" description="Basic and acidic residues" evidence="13">
    <location>
        <begin position="238"/>
        <end position="253"/>
    </location>
</feature>
<keyword evidence="4" id="KW-0964">Secreted</keyword>
<dbReference type="GO" id="GO:0009277">
    <property type="term" value="C:fungal-type cell wall"/>
    <property type="evidence" value="ECO:0007669"/>
    <property type="project" value="TreeGrafter"/>
</dbReference>
<keyword evidence="5" id="KW-0732">Signal</keyword>
<dbReference type="PANTHER" id="PTHR16631">
    <property type="entry name" value="GLUCAN 1,3-BETA-GLUCOSIDASE"/>
    <property type="match status" value="1"/>
</dbReference>
<reference evidence="16" key="1">
    <citation type="journal article" date="2013" name="Nat. Genet.">
        <title>The wheat powdery mildew genome shows the unique evolution of an obligate biotroph.</title>
        <authorList>
            <person name="Wicker T."/>
            <person name="Oberhaensli S."/>
            <person name="Parlange F."/>
            <person name="Buchmann J.P."/>
            <person name="Shatalina M."/>
            <person name="Roffler S."/>
            <person name="Ben-David R."/>
            <person name="Dolezel J."/>
            <person name="Simkova H."/>
            <person name="Schulze-Lefert P."/>
            <person name="Spanu P.D."/>
            <person name="Bruggmann R."/>
            <person name="Amselem J."/>
            <person name="Quesneville H."/>
            <person name="Ver Loren van Themaat E."/>
            <person name="Paape T."/>
            <person name="Shimizu K.K."/>
            <person name="Keller B."/>
        </authorList>
    </citation>
    <scope>NUCLEOTIDE SEQUENCE [LARGE SCALE GENOMIC DNA]</scope>
    <source>
        <strain evidence="16">96224</strain>
    </source>
</reference>
<comment type="similarity">
    <text evidence="2">Belongs to the glycosyl hydrolase 17 family.</text>
</comment>
<evidence type="ECO:0000313" key="16">
    <source>
        <dbReference type="Proteomes" id="UP000053110"/>
    </source>
</evidence>
<evidence type="ECO:0000256" key="3">
    <source>
        <dbReference type="ARBA" id="ARBA00022512"/>
    </source>
</evidence>
<evidence type="ECO:0000256" key="1">
    <source>
        <dbReference type="ARBA" id="ARBA00004191"/>
    </source>
</evidence>
<evidence type="ECO:0000256" key="8">
    <source>
        <dbReference type="ARBA" id="ARBA00024983"/>
    </source>
</evidence>
<evidence type="ECO:0000256" key="11">
    <source>
        <dbReference type="ARBA" id="ARBA00041516"/>
    </source>
</evidence>
<feature type="compositionally biased region" description="Basic and acidic residues" evidence="13">
    <location>
        <begin position="193"/>
        <end position="217"/>
    </location>
</feature>
<name>A0A061HPM3_BLUGR</name>
<dbReference type="OrthoDB" id="4082933at2759"/>
<feature type="compositionally biased region" description="Acidic residues" evidence="13">
    <location>
        <begin position="218"/>
        <end position="237"/>
    </location>
</feature>
<feature type="region of interest" description="Disordered" evidence="13">
    <location>
        <begin position="168"/>
        <end position="257"/>
    </location>
</feature>
<gene>
    <name evidence="14" type="ORF">BGT96224_1264</name>
    <name evidence="15" type="ORF">BGT96224V2_LOCUS47</name>
</gene>
<evidence type="ECO:0000313" key="15">
    <source>
        <dbReference type="EMBL" id="SUZ06931.1"/>
    </source>
</evidence>
<comment type="function">
    <text evidence="8">Beta-glucosidases are one of a number of cellulolytic enzymes involved in the degradation of cellulosic biomass. Catalyzes the last step releasing glucose from the inhibitory cellobiose.</text>
</comment>
<evidence type="ECO:0000256" key="12">
    <source>
        <dbReference type="ARBA" id="ARBA00042762"/>
    </source>
</evidence>
<comment type="subcellular location">
    <subcellularLocation>
        <location evidence="1">Secreted</location>
        <location evidence="1">Cell wall</location>
    </subcellularLocation>
</comment>
<evidence type="ECO:0000313" key="14">
    <source>
        <dbReference type="EMBL" id="EPQ67809.1"/>
    </source>
</evidence>
<dbReference type="InterPro" id="IPR050732">
    <property type="entry name" value="Beta-glucan_modifiers"/>
</dbReference>
<accession>A0A061HPM3</accession>
<keyword evidence="6" id="KW-0378">Hydrolase</keyword>
<evidence type="ECO:0000256" key="6">
    <source>
        <dbReference type="ARBA" id="ARBA00022801"/>
    </source>
</evidence>
<dbReference type="GO" id="GO:0071555">
    <property type="term" value="P:cell wall organization"/>
    <property type="evidence" value="ECO:0007669"/>
    <property type="project" value="TreeGrafter"/>
</dbReference>
<protein>
    <recommendedName>
        <fullName evidence="9">Probable beta-glucosidase btgE</fullName>
    </recommendedName>
    <alternativeName>
        <fullName evidence="10">Beta-D-glucoside glucohydrolase btgE</fullName>
    </alternativeName>
    <alternativeName>
        <fullName evidence="12">Cellobiase btgE</fullName>
    </alternativeName>
    <alternativeName>
        <fullName evidence="11">Gentiobiase btgE</fullName>
    </alternativeName>
</protein>
<dbReference type="EMBL" id="KE373374">
    <property type="protein sequence ID" value="EPQ67809.1"/>
    <property type="molecule type" value="Genomic_DNA"/>
</dbReference>
<evidence type="ECO:0000256" key="9">
    <source>
        <dbReference type="ARBA" id="ARBA00039284"/>
    </source>
</evidence>
<dbReference type="GO" id="GO:0042973">
    <property type="term" value="F:glucan endo-1,3-beta-D-glucosidase activity"/>
    <property type="evidence" value="ECO:0007669"/>
    <property type="project" value="TreeGrafter"/>
</dbReference>
<evidence type="ECO:0000256" key="13">
    <source>
        <dbReference type="SAM" id="MobiDB-lite"/>
    </source>
</evidence>
<dbReference type="AlphaFoldDB" id="A0A061HPM3"/>
<dbReference type="HOGENOM" id="CLU_027285_2_0_1"/>
<dbReference type="Proteomes" id="UP000053110">
    <property type="component" value="Unassembled WGS sequence"/>
</dbReference>
<evidence type="ECO:0000256" key="7">
    <source>
        <dbReference type="ARBA" id="ARBA00023295"/>
    </source>
</evidence>
<evidence type="ECO:0000256" key="5">
    <source>
        <dbReference type="ARBA" id="ARBA00022729"/>
    </source>
</evidence>
<sequence length="559" mass="60922">MRSSKIAAVAVFMTGALALTHYPDYFNHAKRKPFPTGTAALPPFDGCTTTYTTITGEAVLLIPPPTITPAPIQGGIVTTVDSATNITIPYTSVITQDGVETYTELTTIFECPSAGTFTIDPLTPNTPAPTPPSTTDELTIITETEYTSECPTTTSTSALSTTTQIPILMPNLPKQPVLEKPKTPMLENPMTPKLEKPKTPILEKPKTPKIEQPKQVEEPEEPEMDEPEEPEEPEELEEPKKEQPKTPKIEKPKTPLVQVPKLTVPEQDKVSFLPPANIPKTSKPKSPELDSGFWAIAYSPYRDDKGCKSAETVKDDISKIRSVGFKSIRIYGTDCSGLENVGNAAKANGLKLILGIFINDSGVSGAADQVKDILKWGQWDLVDMIVIGNEALFNKHTTPQELAGFIRSTKSSFRAAGYKGPCTTAEPLNIWESNFKTLCDVIDVVGCNIHPFFNSQVDAPKSGQFVKSQLEIVDQICPGKRGVNLECGWPSAGDCNGKACPGVSEQAKAVKSIKKYAGNSSVLFTYTDDFWKEQGEFNVEQKFGIIKFLLSNQTSSQDD</sequence>
<organism evidence="15">
    <name type="scientific">Blumeria graminis f. sp. tritici 96224</name>
    <dbReference type="NCBI Taxonomy" id="1268274"/>
    <lineage>
        <taxon>Eukaryota</taxon>
        <taxon>Fungi</taxon>
        <taxon>Dikarya</taxon>
        <taxon>Ascomycota</taxon>
        <taxon>Pezizomycotina</taxon>
        <taxon>Leotiomycetes</taxon>
        <taxon>Erysiphales</taxon>
        <taxon>Erysiphaceae</taxon>
        <taxon>Blumeria</taxon>
    </lineage>
</organism>
<dbReference type="InterPro" id="IPR017853">
    <property type="entry name" value="GH"/>
</dbReference>
<reference evidence="15" key="3">
    <citation type="submission" date="2018-07" db="EMBL/GenBank/DDBJ databases">
        <authorList>
            <person name="Quirk P.G."/>
            <person name="Krulwich T.A."/>
        </authorList>
    </citation>
    <scope>NUCLEOTIDE SEQUENCE</scope>
    <source>
        <strain evidence="15">96224</strain>
    </source>
</reference>
<keyword evidence="7" id="KW-0326">Glycosidase</keyword>
<evidence type="ECO:0000256" key="4">
    <source>
        <dbReference type="ARBA" id="ARBA00022525"/>
    </source>
</evidence>
<evidence type="ECO:0000256" key="2">
    <source>
        <dbReference type="ARBA" id="ARBA00008773"/>
    </source>
</evidence>
<evidence type="ECO:0000256" key="10">
    <source>
        <dbReference type="ARBA" id="ARBA00041495"/>
    </source>
</evidence>
<dbReference type="SUPFAM" id="SSF51445">
    <property type="entry name" value="(Trans)glycosidases"/>
    <property type="match status" value="1"/>
</dbReference>
<dbReference type="Gene3D" id="3.20.20.80">
    <property type="entry name" value="Glycosidases"/>
    <property type="match status" value="1"/>
</dbReference>
<dbReference type="EMBL" id="UIGY01000001">
    <property type="protein sequence ID" value="SUZ06931.1"/>
    <property type="molecule type" value="Genomic_DNA"/>
</dbReference>
<dbReference type="GO" id="GO:0005576">
    <property type="term" value="C:extracellular region"/>
    <property type="evidence" value="ECO:0007669"/>
    <property type="project" value="TreeGrafter"/>
</dbReference>
<dbReference type="PANTHER" id="PTHR16631:SF24">
    <property type="entry name" value="FAMILY 17 GLUCOSIDASE SCW11-RELATED"/>
    <property type="match status" value="1"/>
</dbReference>
<dbReference type="GO" id="GO:0009986">
    <property type="term" value="C:cell surface"/>
    <property type="evidence" value="ECO:0007669"/>
    <property type="project" value="TreeGrafter"/>
</dbReference>